<feature type="region of interest" description="Disordered" evidence="5">
    <location>
        <begin position="154"/>
        <end position="181"/>
    </location>
</feature>
<comment type="caution">
    <text evidence="7">The sequence shown here is derived from an EMBL/GenBank/DDBJ whole genome shotgun (WGS) entry which is preliminary data.</text>
</comment>
<dbReference type="Proteomes" id="UP000037432">
    <property type="component" value="Unassembled WGS sequence"/>
</dbReference>
<dbReference type="Gene3D" id="3.60.120.10">
    <property type="entry name" value="Anthranilate synthase"/>
    <property type="match status" value="1"/>
</dbReference>
<dbReference type="SUPFAM" id="SSF56322">
    <property type="entry name" value="ADC synthase"/>
    <property type="match status" value="1"/>
</dbReference>
<dbReference type="Pfam" id="PF00425">
    <property type="entry name" value="Chorismate_bind"/>
    <property type="match status" value="1"/>
</dbReference>
<organism evidence="7 8">
    <name type="scientific">Streptomyces viridochromogenes</name>
    <dbReference type="NCBI Taxonomy" id="1938"/>
    <lineage>
        <taxon>Bacteria</taxon>
        <taxon>Bacillati</taxon>
        <taxon>Actinomycetota</taxon>
        <taxon>Actinomycetes</taxon>
        <taxon>Kitasatosporales</taxon>
        <taxon>Streptomycetaceae</taxon>
        <taxon>Streptomyces</taxon>
    </lineage>
</organism>
<evidence type="ECO:0000256" key="2">
    <source>
        <dbReference type="ARBA" id="ARBA00022723"/>
    </source>
</evidence>
<dbReference type="EMBL" id="LFNT01000043">
    <property type="protein sequence ID" value="KMS70845.1"/>
    <property type="molecule type" value="Genomic_DNA"/>
</dbReference>
<dbReference type="GO" id="GO:0046872">
    <property type="term" value="F:metal ion binding"/>
    <property type="evidence" value="ECO:0007669"/>
    <property type="project" value="UniProtKB-KW"/>
</dbReference>
<accession>A0A0J8BZF2</accession>
<evidence type="ECO:0000313" key="7">
    <source>
        <dbReference type="EMBL" id="KMS70845.1"/>
    </source>
</evidence>
<proteinExistence type="predicted"/>
<feature type="domain" description="Chorismate-utilising enzyme C-terminal" evidence="6">
    <location>
        <begin position="182"/>
        <end position="434"/>
    </location>
</feature>
<evidence type="ECO:0000256" key="1">
    <source>
        <dbReference type="ARBA" id="ARBA00001946"/>
    </source>
</evidence>
<keyword evidence="4" id="KW-0456">Lyase</keyword>
<dbReference type="InterPro" id="IPR005801">
    <property type="entry name" value="ADC_synthase"/>
</dbReference>
<protein>
    <submittedName>
        <fullName evidence="7">Chorismate-binding protein</fullName>
    </submittedName>
</protein>
<dbReference type="InterPro" id="IPR015890">
    <property type="entry name" value="Chorismate_C"/>
</dbReference>
<dbReference type="PRINTS" id="PR00095">
    <property type="entry name" value="ANTSNTHASEI"/>
</dbReference>
<dbReference type="PATRIC" id="fig|1938.3.peg.5661"/>
<dbReference type="GO" id="GO:0000162">
    <property type="term" value="P:L-tryptophan biosynthetic process"/>
    <property type="evidence" value="ECO:0007669"/>
    <property type="project" value="TreeGrafter"/>
</dbReference>
<evidence type="ECO:0000256" key="5">
    <source>
        <dbReference type="SAM" id="MobiDB-lite"/>
    </source>
</evidence>
<comment type="cofactor">
    <cofactor evidence="1">
        <name>Mg(2+)</name>
        <dbReference type="ChEBI" id="CHEBI:18420"/>
    </cofactor>
</comment>
<dbReference type="PANTHER" id="PTHR11236:SF48">
    <property type="entry name" value="ISOCHORISMATE SYNTHASE MENF"/>
    <property type="match status" value="1"/>
</dbReference>
<keyword evidence="3" id="KW-0460">Magnesium</keyword>
<dbReference type="InterPro" id="IPR019996">
    <property type="entry name" value="Salicylate_synthase"/>
</dbReference>
<gene>
    <name evidence="7" type="ORF">ACM01_29635</name>
</gene>
<evidence type="ECO:0000256" key="4">
    <source>
        <dbReference type="ARBA" id="ARBA00023239"/>
    </source>
</evidence>
<evidence type="ECO:0000313" key="8">
    <source>
        <dbReference type="Proteomes" id="UP000037432"/>
    </source>
</evidence>
<evidence type="ECO:0000256" key="3">
    <source>
        <dbReference type="ARBA" id="ARBA00022842"/>
    </source>
</evidence>
<keyword evidence="2" id="KW-0479">Metal-binding</keyword>
<dbReference type="GO" id="GO:0016833">
    <property type="term" value="F:oxo-acid-lyase activity"/>
    <property type="evidence" value="ECO:0007669"/>
    <property type="project" value="InterPro"/>
</dbReference>
<name>A0A0J8BZF2_STRVR</name>
<dbReference type="InterPro" id="IPR019999">
    <property type="entry name" value="Anth_synth_I-like"/>
</dbReference>
<dbReference type="RefSeq" id="WP_048584464.1">
    <property type="nucleotide sequence ID" value="NZ_LFNT01000043.1"/>
</dbReference>
<dbReference type="PANTHER" id="PTHR11236">
    <property type="entry name" value="AMINOBENZOATE/ANTHRANILATE SYNTHASE"/>
    <property type="match status" value="1"/>
</dbReference>
<dbReference type="GO" id="GO:0008909">
    <property type="term" value="F:isochorismate synthase activity"/>
    <property type="evidence" value="ECO:0007669"/>
    <property type="project" value="InterPro"/>
</dbReference>
<evidence type="ECO:0000259" key="6">
    <source>
        <dbReference type="Pfam" id="PF00425"/>
    </source>
</evidence>
<reference evidence="7 8" key="1">
    <citation type="submission" date="2015-06" db="EMBL/GenBank/DDBJ databases">
        <authorList>
            <person name="Ju K.-S."/>
            <person name="Doroghazi J.R."/>
            <person name="Metcalf W.W."/>
        </authorList>
    </citation>
    <scope>NUCLEOTIDE SEQUENCE [LARGE SCALE GENOMIC DNA]</scope>
    <source>
        <strain evidence="7 8">NRRL 3414</strain>
    </source>
</reference>
<sequence length="451" mass="49162">MLRYRSAETELPGDPVQLAAGLAESGLFDQYVIYEQNGDFWFAGGALGEILVGRSEIRRRWLDEATATPLGPHPLRQVHEELNRMAVEGWNAYGWMAFEFSHLHAGRPDRAGEDDLLHLLVPHSEVRLSRKGVLIRSADQETLDALTRLLRPTDAHRTGDHGTAVPRTTAPRPVDVSDGEGRYPDMVAQAIEEIRTTELQKVILSRTVDVPFPVDFVATYVHGRSHNTPARSFLVDLGGRRVAGFSPETVAEVSADGEVVTQPLAGTRARGFGEQEDERLRAELLADPKEISEHVLSVKLAEEEMATVCRPGTVSVRDLMTIRRRGSVQHLGSSVHGLLAESATAWDVLRAVFPAVTASGIPKAPAYDSIARLEKEPRGIYSGAVLRAGSDGALDAALVLRSIFEEDGRTWLRAGAGILAGSTPARELEETCEKLRSVAPYVVPARGEGRA</sequence>
<dbReference type="NCBIfam" id="TIGR03494">
    <property type="entry name" value="salicyl_syn"/>
    <property type="match status" value="1"/>
</dbReference>
<dbReference type="AlphaFoldDB" id="A0A0J8BZF2"/>